<gene>
    <name evidence="3" type="ORF">NMU02_06865</name>
</gene>
<dbReference type="RefSeq" id="WP_255026846.1">
    <property type="nucleotide sequence ID" value="NZ_JANDHW010000005.1"/>
</dbReference>
<reference evidence="3 4" key="1">
    <citation type="submission" date="2022-07" db="EMBL/GenBank/DDBJ databases">
        <title>Fecal culturing of patients with breast cancer.</title>
        <authorList>
            <person name="Teng N.M.Y."/>
            <person name="Kiu R."/>
            <person name="Evans R."/>
            <person name="Baker D.J."/>
            <person name="Zenner C."/>
            <person name="Robinson S.D."/>
            <person name="Hall L.J."/>
        </authorList>
    </citation>
    <scope>NUCLEOTIDE SEQUENCE [LARGE SCALE GENOMIC DNA]</scope>
    <source>
        <strain evidence="3 4">LH1063</strain>
    </source>
</reference>
<dbReference type="PROSITE" id="PS51257">
    <property type="entry name" value="PROKAR_LIPOPROTEIN"/>
    <property type="match status" value="1"/>
</dbReference>
<comment type="caution">
    <text evidence="3">The sequence shown here is derived from an EMBL/GenBank/DDBJ whole genome shotgun (WGS) entry which is preliminary data.</text>
</comment>
<keyword evidence="2" id="KW-0732">Signal</keyword>
<dbReference type="PANTHER" id="PTHR30469">
    <property type="entry name" value="MULTIDRUG RESISTANCE PROTEIN MDTA"/>
    <property type="match status" value="1"/>
</dbReference>
<dbReference type="Proteomes" id="UP001205603">
    <property type="component" value="Unassembled WGS sequence"/>
</dbReference>
<comment type="similarity">
    <text evidence="1">Belongs to the membrane fusion protein (MFP) (TC 8.A.1) family.</text>
</comment>
<accession>A0ABT1MGP2</accession>
<name>A0ABT1MGP2_9BACT</name>
<evidence type="ECO:0000313" key="4">
    <source>
        <dbReference type="Proteomes" id="UP001205603"/>
    </source>
</evidence>
<dbReference type="PANTHER" id="PTHR30469:SF15">
    <property type="entry name" value="HLYD FAMILY OF SECRETION PROTEINS"/>
    <property type="match status" value="1"/>
</dbReference>
<keyword evidence="4" id="KW-1185">Reference proteome</keyword>
<evidence type="ECO:0000256" key="1">
    <source>
        <dbReference type="ARBA" id="ARBA00009477"/>
    </source>
</evidence>
<evidence type="ECO:0000256" key="2">
    <source>
        <dbReference type="SAM" id="SignalP"/>
    </source>
</evidence>
<protein>
    <submittedName>
        <fullName evidence="3">Efflux RND transporter periplasmic adaptor subunit</fullName>
    </submittedName>
</protein>
<dbReference type="NCBIfam" id="TIGR01730">
    <property type="entry name" value="RND_mfp"/>
    <property type="match status" value="1"/>
</dbReference>
<proteinExistence type="inferred from homology"/>
<dbReference type="Gene3D" id="2.40.420.20">
    <property type="match status" value="1"/>
</dbReference>
<evidence type="ECO:0000313" key="3">
    <source>
        <dbReference type="EMBL" id="MCP9611809.1"/>
    </source>
</evidence>
<organism evidence="3 4">
    <name type="scientific">Coprobacter tertius</name>
    <dbReference type="NCBI Taxonomy" id="2944915"/>
    <lineage>
        <taxon>Bacteria</taxon>
        <taxon>Pseudomonadati</taxon>
        <taxon>Bacteroidota</taxon>
        <taxon>Bacteroidia</taxon>
        <taxon>Bacteroidales</taxon>
        <taxon>Barnesiellaceae</taxon>
        <taxon>Coprobacter</taxon>
    </lineage>
</organism>
<sequence>MKKFFLIISIVSLIFISACHDTATKSEKERNVSTLLPETQDKVKAMKLTYSDFHHELVANGIITAARKADIRFETSEIISRIYVKNGDKVVKGQKIASLDPFKLMNSLKQSKDNLEKVRLELQDVLISQGYSLKDSMHIPEGVMKVAKLRSNYDNSLIQYEMAEYNLRNSVLYAPFDGVVANLTQKEYNLSGSDVFCSIIGNNDLEIVFNVLESEIALLKVGDKVKISPYSINNYVVNGQISEINPVVDANGMVRIKAKILDKGKNSLYDGMNAKVLVQRMVDRQLVIPKEALVLRTNRKVVFTLKGGRAMWNYVETGMENSDGYVITGGLQDGDSVIYEGNINLAHETPVQLIK</sequence>
<dbReference type="EMBL" id="JANDHW010000005">
    <property type="protein sequence ID" value="MCP9611809.1"/>
    <property type="molecule type" value="Genomic_DNA"/>
</dbReference>
<dbReference type="InterPro" id="IPR006143">
    <property type="entry name" value="RND_pump_MFP"/>
</dbReference>
<dbReference type="Gene3D" id="2.40.50.100">
    <property type="match status" value="1"/>
</dbReference>
<dbReference type="Gene3D" id="2.40.30.170">
    <property type="match status" value="1"/>
</dbReference>
<feature type="signal peptide" evidence="2">
    <location>
        <begin position="1"/>
        <end position="20"/>
    </location>
</feature>
<dbReference type="SUPFAM" id="SSF111369">
    <property type="entry name" value="HlyD-like secretion proteins"/>
    <property type="match status" value="1"/>
</dbReference>
<feature type="chain" id="PRO_5046388476" evidence="2">
    <location>
        <begin position="21"/>
        <end position="355"/>
    </location>
</feature>